<dbReference type="InterPro" id="IPR050832">
    <property type="entry name" value="Bact_Acetyltransf"/>
</dbReference>
<evidence type="ECO:0000256" key="2">
    <source>
        <dbReference type="ARBA" id="ARBA00023315"/>
    </source>
</evidence>
<keyword evidence="4" id="KW-0687">Ribonucleoprotein</keyword>
<dbReference type="EMBL" id="OCNH01000005">
    <property type="protein sequence ID" value="SOD95815.1"/>
    <property type="molecule type" value="Genomic_DNA"/>
</dbReference>
<accession>A0A286GJU9</accession>
<sequence length="173" mass="19539">MITYREATLIDAEPISKLHSLSWQQNYRGIWRDDFLEGPVLNDRRAVWHERLSKPAQNQQVIVAEEKGSILGFACIYVADDAVWGTLLDNLHVLSHQKGKGIGTQLLKSAARWSYTKDPTAGFYLWVLTQNTSAQAFYQSLGAVNQEVKSHENPGGGISDAYRYVWTDIKTLL</sequence>
<dbReference type="InterPro" id="IPR000182">
    <property type="entry name" value="GNAT_dom"/>
</dbReference>
<organism evidence="4 5">
    <name type="scientific">Spirosoma fluviale</name>
    <dbReference type="NCBI Taxonomy" id="1597977"/>
    <lineage>
        <taxon>Bacteria</taxon>
        <taxon>Pseudomonadati</taxon>
        <taxon>Bacteroidota</taxon>
        <taxon>Cytophagia</taxon>
        <taxon>Cytophagales</taxon>
        <taxon>Cytophagaceae</taxon>
        <taxon>Spirosoma</taxon>
    </lineage>
</organism>
<keyword evidence="4" id="KW-0689">Ribosomal protein</keyword>
<keyword evidence="2" id="KW-0012">Acyltransferase</keyword>
<proteinExistence type="predicted"/>
<dbReference type="CDD" id="cd04301">
    <property type="entry name" value="NAT_SF"/>
    <property type="match status" value="1"/>
</dbReference>
<keyword evidence="5" id="KW-1185">Reference proteome</keyword>
<evidence type="ECO:0000256" key="1">
    <source>
        <dbReference type="ARBA" id="ARBA00022679"/>
    </source>
</evidence>
<dbReference type="PANTHER" id="PTHR43877">
    <property type="entry name" value="AMINOALKYLPHOSPHONATE N-ACETYLTRANSFERASE-RELATED-RELATED"/>
    <property type="match status" value="1"/>
</dbReference>
<dbReference type="Gene3D" id="3.40.630.30">
    <property type="match status" value="1"/>
</dbReference>
<dbReference type="OrthoDB" id="5292888at2"/>
<keyword evidence="1" id="KW-0808">Transferase</keyword>
<evidence type="ECO:0000313" key="4">
    <source>
        <dbReference type="EMBL" id="SOD95815.1"/>
    </source>
</evidence>
<dbReference type="GO" id="GO:0016747">
    <property type="term" value="F:acyltransferase activity, transferring groups other than amino-acyl groups"/>
    <property type="evidence" value="ECO:0007669"/>
    <property type="project" value="InterPro"/>
</dbReference>
<dbReference type="InterPro" id="IPR016181">
    <property type="entry name" value="Acyl_CoA_acyltransferase"/>
</dbReference>
<protein>
    <submittedName>
        <fullName evidence="4">Ribosomal protein S18 acetylase RimI</fullName>
    </submittedName>
</protein>
<dbReference type="SUPFAM" id="SSF55729">
    <property type="entry name" value="Acyl-CoA N-acyltransferases (Nat)"/>
    <property type="match status" value="1"/>
</dbReference>
<evidence type="ECO:0000259" key="3">
    <source>
        <dbReference type="PROSITE" id="PS51186"/>
    </source>
</evidence>
<evidence type="ECO:0000313" key="5">
    <source>
        <dbReference type="Proteomes" id="UP000219452"/>
    </source>
</evidence>
<name>A0A286GJU9_9BACT</name>
<dbReference type="Proteomes" id="UP000219452">
    <property type="component" value="Unassembled WGS sequence"/>
</dbReference>
<dbReference type="Pfam" id="PF00583">
    <property type="entry name" value="Acetyltransf_1"/>
    <property type="match status" value="1"/>
</dbReference>
<dbReference type="GO" id="GO:0005840">
    <property type="term" value="C:ribosome"/>
    <property type="evidence" value="ECO:0007669"/>
    <property type="project" value="UniProtKB-KW"/>
</dbReference>
<dbReference type="PANTHER" id="PTHR43877:SF1">
    <property type="entry name" value="ACETYLTRANSFERASE"/>
    <property type="match status" value="1"/>
</dbReference>
<gene>
    <name evidence="4" type="ORF">SAMN06269250_4995</name>
</gene>
<dbReference type="RefSeq" id="WP_097129426.1">
    <property type="nucleotide sequence ID" value="NZ_OCNH01000005.1"/>
</dbReference>
<feature type="domain" description="N-acetyltransferase" evidence="3">
    <location>
        <begin position="2"/>
        <end position="169"/>
    </location>
</feature>
<dbReference type="PROSITE" id="PS51186">
    <property type="entry name" value="GNAT"/>
    <property type="match status" value="1"/>
</dbReference>
<dbReference type="AlphaFoldDB" id="A0A286GJU9"/>
<reference evidence="5" key="1">
    <citation type="submission" date="2017-09" db="EMBL/GenBank/DDBJ databases">
        <authorList>
            <person name="Varghese N."/>
            <person name="Submissions S."/>
        </authorList>
    </citation>
    <scope>NUCLEOTIDE SEQUENCE [LARGE SCALE GENOMIC DNA]</scope>
    <source>
        <strain evidence="5">DSM 29961</strain>
    </source>
</reference>